<proteinExistence type="predicted"/>
<keyword evidence="1" id="KW-0732">Signal</keyword>
<reference evidence="2 3" key="1">
    <citation type="journal article" date="2019" name="Nat. Microbiol.">
        <title>Mediterranean grassland soil C-N compound turnover is dependent on rainfall and depth, and is mediated by genomically divergent microorganisms.</title>
        <authorList>
            <person name="Diamond S."/>
            <person name="Andeer P.F."/>
            <person name="Li Z."/>
            <person name="Crits-Christoph A."/>
            <person name="Burstein D."/>
            <person name="Anantharaman K."/>
            <person name="Lane K.R."/>
            <person name="Thomas B.C."/>
            <person name="Pan C."/>
            <person name="Northen T.R."/>
            <person name="Banfield J.F."/>
        </authorList>
    </citation>
    <scope>NUCLEOTIDE SEQUENCE [LARGE SCALE GENOMIC DNA]</scope>
    <source>
        <strain evidence="2">WS_11</strain>
    </source>
</reference>
<evidence type="ECO:0000256" key="1">
    <source>
        <dbReference type="SAM" id="SignalP"/>
    </source>
</evidence>
<dbReference type="AlphaFoldDB" id="A0A538UCQ1"/>
<sequence>MCHPRRTVAFVLILASLGALLSARRAQTVPLYAARTGLLCESCHFDPNGGGPRKEFGFAFARNRHRVEPEDTTSRWHDLDIGNRLGDKVPIYIGINQRFMLLATEAGQVKGLDEVGFFNMENAFHLTLQPHPNLTLVYTRDGFDGSSVTRDAFGMISGGPWDTYLKAGRFRTPFGLRMDDHTVATRNSFVEGYPVQTFLPYDPRNPDMGVEIGAERGPFFARAAFTNGQSHPLAGGRAQAKTVKLGYRSAWSQGGVSLYDDYRGTSSFLKRATRWGYYMLAHRGPVAAVGEIAAGTDAAATGGKTNLLAGFGELDYAPWRWLNLRTRYDRLELDRSTLPAIRDVNTFDRYSLEAEWVPVPFAELRGSLRRVAPKASSLPDETQGFIQFHFSY</sequence>
<organism evidence="2 3">
    <name type="scientific">Eiseniibacteriota bacterium</name>
    <dbReference type="NCBI Taxonomy" id="2212470"/>
    <lineage>
        <taxon>Bacteria</taxon>
        <taxon>Candidatus Eiseniibacteriota</taxon>
    </lineage>
</organism>
<comment type="caution">
    <text evidence="2">The sequence shown here is derived from an EMBL/GenBank/DDBJ whole genome shotgun (WGS) entry which is preliminary data.</text>
</comment>
<dbReference type="Gene3D" id="2.40.160.10">
    <property type="entry name" value="Porin"/>
    <property type="match status" value="1"/>
</dbReference>
<accession>A0A538UCQ1</accession>
<gene>
    <name evidence="2" type="ORF">E6K81_03535</name>
</gene>
<feature type="signal peptide" evidence="1">
    <location>
        <begin position="1"/>
        <end position="26"/>
    </location>
</feature>
<evidence type="ECO:0008006" key="4">
    <source>
        <dbReference type="Google" id="ProtNLM"/>
    </source>
</evidence>
<feature type="chain" id="PRO_5021739976" description="Porin" evidence="1">
    <location>
        <begin position="27"/>
        <end position="392"/>
    </location>
</feature>
<dbReference type="Proteomes" id="UP000319771">
    <property type="component" value="Unassembled WGS sequence"/>
</dbReference>
<protein>
    <recommendedName>
        <fullName evidence="4">Porin</fullName>
    </recommendedName>
</protein>
<evidence type="ECO:0000313" key="2">
    <source>
        <dbReference type="EMBL" id="TMQ73676.1"/>
    </source>
</evidence>
<dbReference type="InterPro" id="IPR023614">
    <property type="entry name" value="Porin_dom_sf"/>
</dbReference>
<dbReference type="EMBL" id="VBPB01000052">
    <property type="protein sequence ID" value="TMQ73676.1"/>
    <property type="molecule type" value="Genomic_DNA"/>
</dbReference>
<name>A0A538UCQ1_UNCEI</name>
<evidence type="ECO:0000313" key="3">
    <source>
        <dbReference type="Proteomes" id="UP000319771"/>
    </source>
</evidence>